<dbReference type="Pfam" id="PF16137">
    <property type="entry name" value="DUF4845"/>
    <property type="match status" value="1"/>
</dbReference>
<evidence type="ECO:0000313" key="1">
    <source>
        <dbReference type="EMBL" id="KRG70868.1"/>
    </source>
</evidence>
<accession>A0A0R0CYJ7</accession>
<evidence type="ECO:0000313" key="2">
    <source>
        <dbReference type="Proteomes" id="UP000052052"/>
    </source>
</evidence>
<dbReference type="AlphaFoldDB" id="A0A0R0CYJ7"/>
<dbReference type="EMBL" id="LDJL01000004">
    <property type="protein sequence ID" value="KRG70868.1"/>
    <property type="molecule type" value="Genomic_DNA"/>
</dbReference>
<protein>
    <submittedName>
        <fullName evidence="1">Membrane protein</fullName>
    </submittedName>
</protein>
<comment type="caution">
    <text evidence="1">The sequence shown here is derived from an EMBL/GenBank/DDBJ whole genome shotgun (WGS) entry which is preliminary data.</text>
</comment>
<dbReference type="InterPro" id="IPR032314">
    <property type="entry name" value="DUF4845"/>
</dbReference>
<keyword evidence="2" id="KW-1185">Reference proteome</keyword>
<dbReference type="PATRIC" id="fig|344882.3.peg.1973"/>
<sequence length="127" mass="14567">MNRRQQRGITLTSFLVVLAVLGFAAFIAMKLFPMYQEYYAVRSAMKGLSGEPGVGDMDPAKIQDLFFRRLYINYSENVKPADVKFERIDNGWQMRVNYEVRRDLVGNLDVVGKFDTTQDLTRQGSAE</sequence>
<dbReference type="OrthoDB" id="5734946at2"/>
<proteinExistence type="predicted"/>
<gene>
    <name evidence="1" type="ORF">ABB29_03220</name>
</gene>
<reference evidence="1 2" key="1">
    <citation type="submission" date="2015-05" db="EMBL/GenBank/DDBJ databases">
        <title>Genome sequencing and analysis of members of genus Stenotrophomonas.</title>
        <authorList>
            <person name="Patil P.P."/>
            <person name="Midha S."/>
            <person name="Patil P.B."/>
        </authorList>
    </citation>
    <scope>NUCLEOTIDE SEQUENCE [LARGE SCALE GENOMIC DNA]</scope>
    <source>
        <strain evidence="1 2">DSM 21858</strain>
    </source>
</reference>
<dbReference type="RefSeq" id="WP_057657188.1">
    <property type="nucleotide sequence ID" value="NZ_LDJL01000004.1"/>
</dbReference>
<dbReference type="STRING" id="344882.ABB29_03220"/>
<dbReference type="Proteomes" id="UP000052052">
    <property type="component" value="Unassembled WGS sequence"/>
</dbReference>
<organism evidence="1 2">
    <name type="scientific">Pseudoxanthomonas dokdonensis</name>
    <dbReference type="NCBI Taxonomy" id="344882"/>
    <lineage>
        <taxon>Bacteria</taxon>
        <taxon>Pseudomonadati</taxon>
        <taxon>Pseudomonadota</taxon>
        <taxon>Gammaproteobacteria</taxon>
        <taxon>Lysobacterales</taxon>
        <taxon>Lysobacteraceae</taxon>
        <taxon>Pseudoxanthomonas</taxon>
    </lineage>
</organism>
<name>A0A0R0CYJ7_9GAMM</name>